<evidence type="ECO:0000313" key="2">
    <source>
        <dbReference type="EMBL" id="KAA0892114.1"/>
    </source>
</evidence>
<keyword evidence="2" id="KW-0413">Isomerase</keyword>
<dbReference type="EMBL" id="SRSD01000004">
    <property type="protein sequence ID" value="KAA0892114.1"/>
    <property type="molecule type" value="Genomic_DNA"/>
</dbReference>
<evidence type="ECO:0000313" key="3">
    <source>
        <dbReference type="Proteomes" id="UP000324298"/>
    </source>
</evidence>
<dbReference type="Pfam" id="PF01261">
    <property type="entry name" value="AP_endonuc_2"/>
    <property type="match status" value="1"/>
</dbReference>
<dbReference type="Gene3D" id="3.20.20.150">
    <property type="entry name" value="Divalent-metal-dependent TIM barrel enzymes"/>
    <property type="match status" value="1"/>
</dbReference>
<dbReference type="Proteomes" id="UP000324298">
    <property type="component" value="Unassembled WGS sequence"/>
</dbReference>
<evidence type="ECO:0000259" key="1">
    <source>
        <dbReference type="Pfam" id="PF01261"/>
    </source>
</evidence>
<dbReference type="RefSeq" id="WP_149307052.1">
    <property type="nucleotide sequence ID" value="NZ_SRSD01000004.1"/>
</dbReference>
<name>A0A5A9XH03_9BACT</name>
<dbReference type="PANTHER" id="PTHR12110">
    <property type="entry name" value="HYDROXYPYRUVATE ISOMERASE"/>
    <property type="match status" value="1"/>
</dbReference>
<dbReference type="OrthoDB" id="9801960at2"/>
<dbReference type="PANTHER" id="PTHR12110:SF53">
    <property type="entry name" value="BLR5974 PROTEIN"/>
    <property type="match status" value="1"/>
</dbReference>
<dbReference type="SUPFAM" id="SSF51658">
    <property type="entry name" value="Xylose isomerase-like"/>
    <property type="match status" value="1"/>
</dbReference>
<proteinExistence type="predicted"/>
<reference evidence="2 3" key="1">
    <citation type="submission" date="2019-04" db="EMBL/GenBank/DDBJ databases">
        <title>Geobacter ruber sp. nov., ferric-reducing bacteria isolated from paddy soil.</title>
        <authorList>
            <person name="Xu Z."/>
            <person name="Masuda Y."/>
            <person name="Itoh H."/>
            <person name="Senoo K."/>
        </authorList>
    </citation>
    <scope>NUCLEOTIDE SEQUENCE [LARGE SCALE GENOMIC DNA]</scope>
    <source>
        <strain evidence="2 3">Red88</strain>
    </source>
</reference>
<keyword evidence="3" id="KW-1185">Reference proteome</keyword>
<dbReference type="InterPro" id="IPR036237">
    <property type="entry name" value="Xyl_isomerase-like_sf"/>
</dbReference>
<sequence length="255" mass="29548">MKNKIHAHVPYPQLSEHLAYLVERRINPEIYLPAEALDRMVWEELGVQAQTLHSAGLAVTIHSPFMDLNPGALDASIREATRRRIRQVFKAAELLRPRVIVVHPGFDELHYGENRLVWLNNSIDFWREFVPCAKELDTVLAVENIFEREPSTLRALLESIDAPCFRHCFDVGHWNMFTTVRMEEWFAELGPYIGESHIHDNHGQTDEHLPLGDGEIDFDLFFGLLKHYAPDAVWTIEAHSIEHQQQALKNIEKYL</sequence>
<feature type="domain" description="Xylose isomerase-like TIM barrel" evidence="1">
    <location>
        <begin position="50"/>
        <end position="242"/>
    </location>
</feature>
<gene>
    <name evidence="2" type="ORF">ET418_07860</name>
</gene>
<dbReference type="InterPro" id="IPR013022">
    <property type="entry name" value="Xyl_isomerase-like_TIM-brl"/>
</dbReference>
<dbReference type="GO" id="GO:0016853">
    <property type="term" value="F:isomerase activity"/>
    <property type="evidence" value="ECO:0007669"/>
    <property type="project" value="UniProtKB-KW"/>
</dbReference>
<dbReference type="InterPro" id="IPR050312">
    <property type="entry name" value="IolE/XylAMocC-like"/>
</dbReference>
<protein>
    <submittedName>
        <fullName evidence="2">Sugar phosphate isomerase/epimerase</fullName>
    </submittedName>
</protein>
<comment type="caution">
    <text evidence="2">The sequence shown here is derived from an EMBL/GenBank/DDBJ whole genome shotgun (WGS) entry which is preliminary data.</text>
</comment>
<dbReference type="AlphaFoldDB" id="A0A5A9XH03"/>
<accession>A0A5A9XH03</accession>
<organism evidence="2 3">
    <name type="scientific">Oryzomonas rubra</name>
    <dbReference type="NCBI Taxonomy" id="2509454"/>
    <lineage>
        <taxon>Bacteria</taxon>
        <taxon>Pseudomonadati</taxon>
        <taxon>Thermodesulfobacteriota</taxon>
        <taxon>Desulfuromonadia</taxon>
        <taxon>Geobacterales</taxon>
        <taxon>Geobacteraceae</taxon>
        <taxon>Oryzomonas</taxon>
    </lineage>
</organism>